<evidence type="ECO:0000256" key="1">
    <source>
        <dbReference type="SAM" id="MobiDB-lite"/>
    </source>
</evidence>
<evidence type="ECO:0000313" key="3">
    <source>
        <dbReference type="Proteomes" id="UP000184300"/>
    </source>
</evidence>
<feature type="compositionally biased region" description="Low complexity" evidence="1">
    <location>
        <begin position="128"/>
        <end position="138"/>
    </location>
</feature>
<sequence length="163" mass="17895">MTVVDICISYTSYIEVKVCYKKGRVRPTVTTKKFLSRSASSLSSPGLAGLLDSFSNLLSSLRFSLRVFSSSSRVLFSLIVIVLSSFRRSLVYFPRAASPSGVIPGSHRPLPSLPSLIVINRFSPHPPSQSDYSASDSTRSSRDSAINDSPRYVSYIPVRVSPR</sequence>
<name>A0A1L9VT47_ASPGL</name>
<proteinExistence type="predicted"/>
<keyword evidence="3" id="KW-1185">Reference proteome</keyword>
<feature type="region of interest" description="Disordered" evidence="1">
    <location>
        <begin position="125"/>
        <end position="150"/>
    </location>
</feature>
<organism evidence="2 3">
    <name type="scientific">Aspergillus glaucus CBS 516.65</name>
    <dbReference type="NCBI Taxonomy" id="1160497"/>
    <lineage>
        <taxon>Eukaryota</taxon>
        <taxon>Fungi</taxon>
        <taxon>Dikarya</taxon>
        <taxon>Ascomycota</taxon>
        <taxon>Pezizomycotina</taxon>
        <taxon>Eurotiomycetes</taxon>
        <taxon>Eurotiomycetidae</taxon>
        <taxon>Eurotiales</taxon>
        <taxon>Aspergillaceae</taxon>
        <taxon>Aspergillus</taxon>
        <taxon>Aspergillus subgen. Aspergillus</taxon>
    </lineage>
</organism>
<dbReference type="RefSeq" id="XP_022403782.1">
    <property type="nucleotide sequence ID" value="XM_022539603.1"/>
</dbReference>
<dbReference type="VEuPathDB" id="FungiDB:ASPGLDRAFT_1125488"/>
<dbReference type="EMBL" id="KV878891">
    <property type="protein sequence ID" value="OJJ87093.1"/>
    <property type="molecule type" value="Genomic_DNA"/>
</dbReference>
<dbReference type="Proteomes" id="UP000184300">
    <property type="component" value="Unassembled WGS sequence"/>
</dbReference>
<protein>
    <submittedName>
        <fullName evidence="2">Uncharacterized protein</fullName>
    </submittedName>
</protein>
<accession>A0A1L9VT47</accession>
<reference evidence="3" key="1">
    <citation type="journal article" date="2017" name="Genome Biol.">
        <title>Comparative genomics reveals high biological diversity and specific adaptations in the industrially and medically important fungal genus Aspergillus.</title>
        <authorList>
            <person name="de Vries R.P."/>
            <person name="Riley R."/>
            <person name="Wiebenga A."/>
            <person name="Aguilar-Osorio G."/>
            <person name="Amillis S."/>
            <person name="Uchima C.A."/>
            <person name="Anderluh G."/>
            <person name="Asadollahi M."/>
            <person name="Askin M."/>
            <person name="Barry K."/>
            <person name="Battaglia E."/>
            <person name="Bayram O."/>
            <person name="Benocci T."/>
            <person name="Braus-Stromeyer S.A."/>
            <person name="Caldana C."/>
            <person name="Canovas D."/>
            <person name="Cerqueira G.C."/>
            <person name="Chen F."/>
            <person name="Chen W."/>
            <person name="Choi C."/>
            <person name="Clum A."/>
            <person name="Dos Santos R.A."/>
            <person name="Damasio A.R."/>
            <person name="Diallinas G."/>
            <person name="Emri T."/>
            <person name="Fekete E."/>
            <person name="Flipphi M."/>
            <person name="Freyberg S."/>
            <person name="Gallo A."/>
            <person name="Gournas C."/>
            <person name="Habgood R."/>
            <person name="Hainaut M."/>
            <person name="Harispe M.L."/>
            <person name="Henrissat B."/>
            <person name="Hilden K.S."/>
            <person name="Hope R."/>
            <person name="Hossain A."/>
            <person name="Karabika E."/>
            <person name="Karaffa L."/>
            <person name="Karanyi Z."/>
            <person name="Krasevec N."/>
            <person name="Kuo A."/>
            <person name="Kusch H."/>
            <person name="LaButti K."/>
            <person name="Lagendijk E.L."/>
            <person name="Lapidus A."/>
            <person name="Levasseur A."/>
            <person name="Lindquist E."/>
            <person name="Lipzen A."/>
            <person name="Logrieco A.F."/>
            <person name="MacCabe A."/>
            <person name="Maekelae M.R."/>
            <person name="Malavazi I."/>
            <person name="Melin P."/>
            <person name="Meyer V."/>
            <person name="Mielnichuk N."/>
            <person name="Miskei M."/>
            <person name="Molnar A.P."/>
            <person name="Mule G."/>
            <person name="Ngan C.Y."/>
            <person name="Orejas M."/>
            <person name="Orosz E."/>
            <person name="Ouedraogo J.P."/>
            <person name="Overkamp K.M."/>
            <person name="Park H.-S."/>
            <person name="Perrone G."/>
            <person name="Piumi F."/>
            <person name="Punt P.J."/>
            <person name="Ram A.F."/>
            <person name="Ramon A."/>
            <person name="Rauscher S."/>
            <person name="Record E."/>
            <person name="Riano-Pachon D.M."/>
            <person name="Robert V."/>
            <person name="Roehrig J."/>
            <person name="Ruller R."/>
            <person name="Salamov A."/>
            <person name="Salih N.S."/>
            <person name="Samson R.A."/>
            <person name="Sandor E."/>
            <person name="Sanguinetti M."/>
            <person name="Schuetze T."/>
            <person name="Sepcic K."/>
            <person name="Shelest E."/>
            <person name="Sherlock G."/>
            <person name="Sophianopoulou V."/>
            <person name="Squina F.M."/>
            <person name="Sun H."/>
            <person name="Susca A."/>
            <person name="Todd R.B."/>
            <person name="Tsang A."/>
            <person name="Unkles S.E."/>
            <person name="van de Wiele N."/>
            <person name="van Rossen-Uffink D."/>
            <person name="Oliveira J.V."/>
            <person name="Vesth T.C."/>
            <person name="Visser J."/>
            <person name="Yu J.-H."/>
            <person name="Zhou M."/>
            <person name="Andersen M.R."/>
            <person name="Archer D.B."/>
            <person name="Baker S.E."/>
            <person name="Benoit I."/>
            <person name="Brakhage A.A."/>
            <person name="Braus G.H."/>
            <person name="Fischer R."/>
            <person name="Frisvad J.C."/>
            <person name="Goldman G.H."/>
            <person name="Houbraken J."/>
            <person name="Oakley B."/>
            <person name="Pocsi I."/>
            <person name="Scazzocchio C."/>
            <person name="Seiboth B."/>
            <person name="vanKuyk P.A."/>
            <person name="Wortman J."/>
            <person name="Dyer P.S."/>
            <person name="Grigoriev I.V."/>
        </authorList>
    </citation>
    <scope>NUCLEOTIDE SEQUENCE [LARGE SCALE GENOMIC DNA]</scope>
    <source>
        <strain evidence="3">CBS 516.65</strain>
    </source>
</reference>
<evidence type="ECO:0000313" key="2">
    <source>
        <dbReference type="EMBL" id="OJJ87093.1"/>
    </source>
</evidence>
<dbReference type="AlphaFoldDB" id="A0A1L9VT47"/>
<dbReference type="GeneID" id="34455864"/>
<gene>
    <name evidence="2" type="ORF">ASPGLDRAFT_1125488</name>
</gene>